<evidence type="ECO:0000313" key="2">
    <source>
        <dbReference type="EMBL" id="PRZ10140.1"/>
    </source>
</evidence>
<dbReference type="Gene3D" id="1.20.120.450">
    <property type="entry name" value="dinb family like domain"/>
    <property type="match status" value="1"/>
</dbReference>
<evidence type="ECO:0000313" key="3">
    <source>
        <dbReference type="Proteomes" id="UP000239895"/>
    </source>
</evidence>
<dbReference type="SUPFAM" id="SSF109854">
    <property type="entry name" value="DinB/YfiT-like putative metalloenzymes"/>
    <property type="match status" value="1"/>
</dbReference>
<feature type="domain" description="DinB-like" evidence="1">
    <location>
        <begin position="65"/>
        <end position="184"/>
    </location>
</feature>
<proteinExistence type="predicted"/>
<reference evidence="2 3" key="1">
    <citation type="submission" date="2018-03" db="EMBL/GenBank/DDBJ databases">
        <title>Comparative analysis of microorganisms from saline springs in Andes Mountain Range, Colombia.</title>
        <authorList>
            <person name="Rubin E."/>
        </authorList>
    </citation>
    <scope>NUCLEOTIDE SEQUENCE [LARGE SCALE GENOMIC DNA]</scope>
    <source>
        <strain evidence="2 3">CG 23</strain>
    </source>
</reference>
<organism evidence="2 3">
    <name type="scientific">Isoptericola halotolerans</name>
    <dbReference type="NCBI Taxonomy" id="300560"/>
    <lineage>
        <taxon>Bacteria</taxon>
        <taxon>Bacillati</taxon>
        <taxon>Actinomycetota</taxon>
        <taxon>Actinomycetes</taxon>
        <taxon>Micrococcales</taxon>
        <taxon>Promicromonosporaceae</taxon>
        <taxon>Isoptericola</taxon>
    </lineage>
</organism>
<comment type="caution">
    <text evidence="2">The sequence shown here is derived from an EMBL/GenBank/DDBJ whole genome shotgun (WGS) entry which is preliminary data.</text>
</comment>
<dbReference type="InterPro" id="IPR034660">
    <property type="entry name" value="DinB/YfiT-like"/>
</dbReference>
<evidence type="ECO:0000259" key="1">
    <source>
        <dbReference type="Pfam" id="PF12867"/>
    </source>
</evidence>
<sequence>MTDDTGGRETEREGIRDGIVPDTKDWTWVIERPCDECGFDPTGVDPLAVGDAVRATVPAWQGVLARPEVRRRPAPGVWSPLEYAAHVRDVFRVFDERLALMLATDGAAFPNWDQDAAAVAGGYAQADPAVVATELADAAGAVADRFDTVRADQLERVGQRSNGSTFTVRTFGRYFLHDVVHHLHDVRA</sequence>
<dbReference type="Proteomes" id="UP000239895">
    <property type="component" value="Unassembled WGS sequence"/>
</dbReference>
<keyword evidence="3" id="KW-1185">Reference proteome</keyword>
<dbReference type="InterPro" id="IPR024775">
    <property type="entry name" value="DinB-like"/>
</dbReference>
<accession>A0ABX5EKE7</accession>
<dbReference type="RefSeq" id="WP_243400781.1">
    <property type="nucleotide sequence ID" value="NZ_PVTX01000001.1"/>
</dbReference>
<gene>
    <name evidence="2" type="ORF">BCL65_101278</name>
</gene>
<dbReference type="Pfam" id="PF12867">
    <property type="entry name" value="DinB_2"/>
    <property type="match status" value="1"/>
</dbReference>
<protein>
    <submittedName>
        <fullName evidence="2">DinB family protein</fullName>
    </submittedName>
</protein>
<name>A0ABX5EKE7_9MICO</name>
<dbReference type="EMBL" id="PVTX01000001">
    <property type="protein sequence ID" value="PRZ10140.1"/>
    <property type="molecule type" value="Genomic_DNA"/>
</dbReference>